<evidence type="ECO:0000256" key="1">
    <source>
        <dbReference type="SAM" id="SignalP"/>
    </source>
</evidence>
<dbReference type="SUPFAM" id="SSF56524">
    <property type="entry name" value="Oxidoreductase molybdopterin-binding domain"/>
    <property type="match status" value="1"/>
</dbReference>
<organism evidence="3 4">
    <name type="scientific">Roseibium marinum</name>
    <dbReference type="NCBI Taxonomy" id="281252"/>
    <lineage>
        <taxon>Bacteria</taxon>
        <taxon>Pseudomonadati</taxon>
        <taxon>Pseudomonadota</taxon>
        <taxon>Alphaproteobacteria</taxon>
        <taxon>Hyphomicrobiales</taxon>
        <taxon>Stappiaceae</taxon>
        <taxon>Roseibium</taxon>
    </lineage>
</organism>
<keyword evidence="1" id="KW-0732">Signal</keyword>
<keyword evidence="4" id="KW-1185">Reference proteome</keyword>
<protein>
    <recommendedName>
        <fullName evidence="2">Oxidoreductase molybdopterin-binding domain-containing protein</fullName>
    </recommendedName>
</protein>
<dbReference type="Proteomes" id="UP000236959">
    <property type="component" value="Unassembled WGS sequence"/>
</dbReference>
<evidence type="ECO:0000313" key="3">
    <source>
        <dbReference type="EMBL" id="POF29999.1"/>
    </source>
</evidence>
<dbReference type="EMBL" id="PPCN01000007">
    <property type="protein sequence ID" value="POF29999.1"/>
    <property type="molecule type" value="Genomic_DNA"/>
</dbReference>
<dbReference type="RefSeq" id="WP_235867149.1">
    <property type="nucleotide sequence ID" value="NZ_PPCN01000007.1"/>
</dbReference>
<dbReference type="AlphaFoldDB" id="A0A2S3UR78"/>
<comment type="caution">
    <text evidence="3">The sequence shown here is derived from an EMBL/GenBank/DDBJ whole genome shotgun (WGS) entry which is preliminary data.</text>
</comment>
<feature type="chain" id="PRO_5015603485" description="Oxidoreductase molybdopterin-binding domain-containing protein" evidence="1">
    <location>
        <begin position="22"/>
        <end position="162"/>
    </location>
</feature>
<dbReference type="Gene3D" id="3.90.420.10">
    <property type="entry name" value="Oxidoreductase, molybdopterin-binding domain"/>
    <property type="match status" value="1"/>
</dbReference>
<sequence>MFRNLAAFLFFLMPFCLTSTAISLDQDKTILTVSGKISAGDPAQFSIGKLEALPRSTIETATPWHDGRVTFEGVLLSDLMSQIGAEGTRAQVTALNDYRAVIPMSDFQSSKPILAYKANGQYLTIRDKGPLFIIYPYDDHPEMKTEIYYSRSVWQVRSILIE</sequence>
<reference evidence="3 4" key="1">
    <citation type="submission" date="2018-01" db="EMBL/GenBank/DDBJ databases">
        <title>Genomic Encyclopedia of Archaeal and Bacterial Type Strains, Phase II (KMG-II): from individual species to whole genera.</title>
        <authorList>
            <person name="Goeker M."/>
        </authorList>
    </citation>
    <scope>NUCLEOTIDE SEQUENCE [LARGE SCALE GENOMIC DNA]</scope>
    <source>
        <strain evidence="3 4">DSM 17023</strain>
    </source>
</reference>
<name>A0A2S3UR78_9HYPH</name>
<dbReference type="InterPro" id="IPR000572">
    <property type="entry name" value="OxRdtase_Mopterin-bd_dom"/>
</dbReference>
<feature type="domain" description="Oxidoreductase molybdopterin-binding" evidence="2">
    <location>
        <begin position="41"/>
        <end position="135"/>
    </location>
</feature>
<gene>
    <name evidence="3" type="ORF">CLV41_10723</name>
</gene>
<evidence type="ECO:0000259" key="2">
    <source>
        <dbReference type="Pfam" id="PF00174"/>
    </source>
</evidence>
<dbReference type="InterPro" id="IPR036374">
    <property type="entry name" value="OxRdtase_Mopterin-bd_sf"/>
</dbReference>
<feature type="signal peptide" evidence="1">
    <location>
        <begin position="1"/>
        <end position="21"/>
    </location>
</feature>
<accession>A0A2S3UR78</accession>
<evidence type="ECO:0000313" key="4">
    <source>
        <dbReference type="Proteomes" id="UP000236959"/>
    </source>
</evidence>
<proteinExistence type="predicted"/>
<dbReference type="Pfam" id="PF00174">
    <property type="entry name" value="Oxidored_molyb"/>
    <property type="match status" value="1"/>
</dbReference>